<protein>
    <submittedName>
        <fullName evidence="1">Uncharacterized protein</fullName>
    </submittedName>
</protein>
<gene>
    <name evidence="1" type="ORF">SGGMMB4_01884</name>
</gene>
<dbReference type="EMBL" id="LN854557">
    <property type="protein sequence ID" value="CRL44656.1"/>
    <property type="molecule type" value="Genomic_DNA"/>
</dbReference>
<accession>A0A193QHL2</accession>
<organism evidence="1 2">
    <name type="scientific">Sodalis glossinidius (strain morsitans)</name>
    <dbReference type="NCBI Taxonomy" id="343509"/>
    <lineage>
        <taxon>Bacteria</taxon>
        <taxon>Pseudomonadati</taxon>
        <taxon>Pseudomonadota</taxon>
        <taxon>Gammaproteobacteria</taxon>
        <taxon>Enterobacterales</taxon>
        <taxon>Bruguierivoracaceae</taxon>
        <taxon>Sodalis</taxon>
    </lineage>
</organism>
<name>A0A193QHL2_SODGM</name>
<dbReference type="Proteomes" id="UP000245838">
    <property type="component" value="Chromosome sggmmb4_Chromosome"/>
</dbReference>
<reference evidence="1 2" key="1">
    <citation type="submission" date="2015-05" db="EMBL/GenBank/DDBJ databases">
        <authorList>
            <person name="Goodhead I."/>
        </authorList>
    </citation>
    <scope>NUCLEOTIDE SEQUENCE [LARGE SCALE GENOMIC DNA]</scope>
    <source>
        <strain evidence="2">morsitans</strain>
    </source>
</reference>
<proteinExistence type="predicted"/>
<evidence type="ECO:0000313" key="1">
    <source>
        <dbReference type="EMBL" id="CRL44656.1"/>
    </source>
</evidence>
<evidence type="ECO:0000313" key="2">
    <source>
        <dbReference type="Proteomes" id="UP000245838"/>
    </source>
</evidence>
<dbReference type="AlphaFoldDB" id="A0A193QHL2"/>
<sequence length="39" mass="4095">MSGQGDEMGHLSFITPVSFTLAVERHLAAMSPSHGAVKP</sequence>